<proteinExistence type="predicted"/>
<organism evidence="2 3">
    <name type="scientific">Mucilaginibacter pankratovii</name>
    <dbReference type="NCBI Taxonomy" id="2772110"/>
    <lineage>
        <taxon>Bacteria</taxon>
        <taxon>Pseudomonadati</taxon>
        <taxon>Bacteroidota</taxon>
        <taxon>Sphingobacteriia</taxon>
        <taxon>Sphingobacteriales</taxon>
        <taxon>Sphingobacteriaceae</taxon>
        <taxon>Mucilaginibacter</taxon>
    </lineage>
</organism>
<dbReference type="Proteomes" id="UP000606600">
    <property type="component" value="Unassembled WGS sequence"/>
</dbReference>
<sequence>MLQDDLQNNSTGKTLPRLNPIAAESPLLSAACSEHLPAGRQGGAEPNRSTSAPPFQNPLAHKRQPYRPGFRLYHTSSQFTHYGNNLTLGLVTT</sequence>
<reference evidence="2 3" key="1">
    <citation type="submission" date="2020-09" db="EMBL/GenBank/DDBJ databases">
        <title>Novel species of Mucilaginibacter isolated from a glacier on the Tibetan Plateau.</title>
        <authorList>
            <person name="Liu Q."/>
            <person name="Xin Y.-H."/>
        </authorList>
    </citation>
    <scope>NUCLEOTIDE SEQUENCE [LARGE SCALE GENOMIC DNA]</scope>
    <source>
        <strain evidence="2 3">ZT4R22</strain>
    </source>
</reference>
<keyword evidence="3" id="KW-1185">Reference proteome</keyword>
<comment type="caution">
    <text evidence="2">The sequence shown here is derived from an EMBL/GenBank/DDBJ whole genome shotgun (WGS) entry which is preliminary data.</text>
</comment>
<gene>
    <name evidence="2" type="ORF">IDJ77_14845</name>
</gene>
<evidence type="ECO:0000313" key="3">
    <source>
        <dbReference type="Proteomes" id="UP000606600"/>
    </source>
</evidence>
<protein>
    <submittedName>
        <fullName evidence="2">Uncharacterized protein</fullName>
    </submittedName>
</protein>
<dbReference type="EMBL" id="JACWMY010000007">
    <property type="protein sequence ID" value="MBD1365097.1"/>
    <property type="molecule type" value="Genomic_DNA"/>
</dbReference>
<name>A0ABR7WS22_9SPHI</name>
<accession>A0ABR7WS22</accession>
<feature type="region of interest" description="Disordered" evidence="1">
    <location>
        <begin position="1"/>
        <end position="64"/>
    </location>
</feature>
<evidence type="ECO:0000313" key="2">
    <source>
        <dbReference type="EMBL" id="MBD1365097.1"/>
    </source>
</evidence>
<feature type="compositionally biased region" description="Polar residues" evidence="1">
    <location>
        <begin position="1"/>
        <end position="13"/>
    </location>
</feature>
<dbReference type="RefSeq" id="WP_191189758.1">
    <property type="nucleotide sequence ID" value="NZ_JACWMY010000007.1"/>
</dbReference>
<evidence type="ECO:0000256" key="1">
    <source>
        <dbReference type="SAM" id="MobiDB-lite"/>
    </source>
</evidence>